<evidence type="ECO:0000313" key="2">
    <source>
        <dbReference type="EMBL" id="SVB03481.1"/>
    </source>
</evidence>
<dbReference type="EMBL" id="UINC01026293">
    <property type="protein sequence ID" value="SVB03481.1"/>
    <property type="molecule type" value="Genomic_DNA"/>
</dbReference>
<sequence>MEYRPLGETDIYLSEVGFGCGDNASLMISGTRKERSSAIARALELGINYFDTAAHYGNTLSETNLGQAFKDLKARPIVATKVQLVESDLSDIQSTVIRSLEGSLSRLQLDRVDILYLHNRIGLERLVGDSGRVTRISVDDVMGPGGVLEAFQGVKEHGKAEFLGICSSGCDSKALRQVLTHRRFDCLQAQYNILNPTEARTAPRGFVGTDHGNSIEYAASLGMGILTYGTLAAGALSGRVSGRVSPSRTGNTWADNLKRAKALNFLVEDYVDSLAEAALRFVLTKEEVTSAIMGFSKPAYLRQTVGWASKGPLPDEAIERVEALYITDFATRS</sequence>
<dbReference type="Gene3D" id="3.20.20.100">
    <property type="entry name" value="NADP-dependent oxidoreductase domain"/>
    <property type="match status" value="1"/>
</dbReference>
<accession>A0A382AQB6</accession>
<dbReference type="AlphaFoldDB" id="A0A382AQB6"/>
<gene>
    <name evidence="2" type="ORF">METZ01_LOCUS156335</name>
</gene>
<dbReference type="PANTHER" id="PTHR43312:SF1">
    <property type="entry name" value="NADP-DEPENDENT OXIDOREDUCTASE DOMAIN-CONTAINING PROTEIN"/>
    <property type="match status" value="1"/>
</dbReference>
<dbReference type="InterPro" id="IPR023210">
    <property type="entry name" value="NADP_OxRdtase_dom"/>
</dbReference>
<name>A0A382AQB6_9ZZZZ</name>
<dbReference type="SUPFAM" id="SSF51430">
    <property type="entry name" value="NAD(P)-linked oxidoreductase"/>
    <property type="match status" value="1"/>
</dbReference>
<evidence type="ECO:0000259" key="1">
    <source>
        <dbReference type="Pfam" id="PF00248"/>
    </source>
</evidence>
<reference evidence="2" key="1">
    <citation type="submission" date="2018-05" db="EMBL/GenBank/DDBJ databases">
        <authorList>
            <person name="Lanie J.A."/>
            <person name="Ng W.-L."/>
            <person name="Kazmierczak K.M."/>
            <person name="Andrzejewski T.M."/>
            <person name="Davidsen T.M."/>
            <person name="Wayne K.J."/>
            <person name="Tettelin H."/>
            <person name="Glass J.I."/>
            <person name="Rusch D."/>
            <person name="Podicherti R."/>
            <person name="Tsui H.-C.T."/>
            <person name="Winkler M.E."/>
        </authorList>
    </citation>
    <scope>NUCLEOTIDE SEQUENCE</scope>
</reference>
<protein>
    <recommendedName>
        <fullName evidence="1">NADP-dependent oxidoreductase domain-containing protein</fullName>
    </recommendedName>
</protein>
<dbReference type="InterPro" id="IPR053135">
    <property type="entry name" value="AKR2_Oxidoreductase"/>
</dbReference>
<proteinExistence type="predicted"/>
<organism evidence="2">
    <name type="scientific">marine metagenome</name>
    <dbReference type="NCBI Taxonomy" id="408172"/>
    <lineage>
        <taxon>unclassified sequences</taxon>
        <taxon>metagenomes</taxon>
        <taxon>ecological metagenomes</taxon>
    </lineage>
</organism>
<dbReference type="Pfam" id="PF00248">
    <property type="entry name" value="Aldo_ket_red"/>
    <property type="match status" value="1"/>
</dbReference>
<dbReference type="PANTHER" id="PTHR43312">
    <property type="entry name" value="D-THREO-ALDOSE 1-DEHYDROGENASE"/>
    <property type="match status" value="1"/>
</dbReference>
<dbReference type="InterPro" id="IPR036812">
    <property type="entry name" value="NAD(P)_OxRdtase_dom_sf"/>
</dbReference>
<feature type="domain" description="NADP-dependent oxidoreductase" evidence="1">
    <location>
        <begin position="31"/>
        <end position="325"/>
    </location>
</feature>